<organism evidence="2 3">
    <name type="scientific">Anas platyrhynchos</name>
    <name type="common">Mallard</name>
    <name type="synonym">Anas boschas</name>
    <dbReference type="NCBI Taxonomy" id="8839"/>
    <lineage>
        <taxon>Eukaryota</taxon>
        <taxon>Metazoa</taxon>
        <taxon>Chordata</taxon>
        <taxon>Craniata</taxon>
        <taxon>Vertebrata</taxon>
        <taxon>Euteleostomi</taxon>
        <taxon>Archelosauria</taxon>
        <taxon>Archosauria</taxon>
        <taxon>Dinosauria</taxon>
        <taxon>Saurischia</taxon>
        <taxon>Theropoda</taxon>
        <taxon>Coelurosauria</taxon>
        <taxon>Aves</taxon>
        <taxon>Neognathae</taxon>
        <taxon>Galloanserae</taxon>
        <taxon>Anseriformes</taxon>
        <taxon>Anatidae</taxon>
        <taxon>Anatinae</taxon>
        <taxon>Anas</taxon>
    </lineage>
</organism>
<dbReference type="Proteomes" id="UP000296049">
    <property type="component" value="Unassembled WGS sequence"/>
</dbReference>
<accession>R0LD02</accession>
<feature type="compositionally biased region" description="Low complexity" evidence="1">
    <location>
        <begin position="11"/>
        <end position="20"/>
    </location>
</feature>
<name>R0LD02_ANAPL</name>
<sequence>MHLARFPPHSPTGGSSSRRSVVSPARSLVGLVPAASTAAWLSVLPTGISALLGSIVTLVKLQKHRNIWKGIEGDQAQHTEACWLFWKSHKHQLWSLLVTLKTIATGLQQASTLLSEEAACHEMSGDLSGCGSAHSHAFSPLPHLLPFPPHAWHLLVLAGEQRLCESQIAVRQVQDYFVTDGLYSKMSLQELSLAERTQKRYLVGNRCPPVPFWTVITVVPVYKSIFWQSMSVQLELWELPDYLCPWIIVQPWASPNVLVNILHPQHKNNSSMKSSSCNDNTCFGERHHVRHYYYINEEMPIAAKVFCTREAQNSMALRKCPLIVGNSCCGEVSELMRSPALGSPASRLLRCAVSQHYIRLNTATRDSGESCHFVPHTQVSAQPPCVTDMVHLRGDPKAASPSRKPPALVWGVRAPTRDCRALRAKKPRENPLMPQHMLLWSEAWVSQEGGFVENPWGLLTCRKPLQGTAPCKIIASILQVLAFRANATGWLAPEHGVEQIEELPKNYATCKLLSDSSQVSRTIEVPKIQSADKFGESRKLDGAEIATGRLECVMRMQFCLISFVLDLHASLREGHLCGLKVLYSDCEVLKSCKKGFAKVWGKNFHLKEVLNSFIACIHRVCLLNSRDDYSNYPAEQGKEFFSVFSTLNSASDFLHDLGESLISRVHADNLHQDLPGQECIVGCHFATLHASKRPGGKWKGTGDAFIFGVEWQHLQLSGDVKLRIQDYHVESLMNKNRSEVGKLEACAAANAYHTGASLLQKQSEASLNWVVVSQSGRGDRLQQYSSAASSAAESHSESALCE</sequence>
<gene>
    <name evidence="2" type="ORF">Anapl_15898</name>
</gene>
<keyword evidence="3" id="KW-1185">Reference proteome</keyword>
<evidence type="ECO:0000313" key="2">
    <source>
        <dbReference type="EMBL" id="EOA98177.1"/>
    </source>
</evidence>
<evidence type="ECO:0000313" key="3">
    <source>
        <dbReference type="Proteomes" id="UP000296049"/>
    </source>
</evidence>
<proteinExistence type="predicted"/>
<evidence type="ECO:0000256" key="1">
    <source>
        <dbReference type="SAM" id="MobiDB-lite"/>
    </source>
</evidence>
<feature type="region of interest" description="Disordered" evidence="1">
    <location>
        <begin position="1"/>
        <end position="20"/>
    </location>
</feature>
<reference evidence="3" key="1">
    <citation type="journal article" date="2013" name="Nat. Genet.">
        <title>The duck genome and transcriptome provide insight into an avian influenza virus reservoir species.</title>
        <authorList>
            <person name="Huang Y."/>
            <person name="Li Y."/>
            <person name="Burt D.W."/>
            <person name="Chen H."/>
            <person name="Zhang Y."/>
            <person name="Qian W."/>
            <person name="Kim H."/>
            <person name="Gan S."/>
            <person name="Zhao Y."/>
            <person name="Li J."/>
            <person name="Yi K."/>
            <person name="Feng H."/>
            <person name="Zhu P."/>
            <person name="Li B."/>
            <person name="Liu Q."/>
            <person name="Fairley S."/>
            <person name="Magor K.E."/>
            <person name="Du Z."/>
            <person name="Hu X."/>
            <person name="Goodman L."/>
            <person name="Tafer H."/>
            <person name="Vignal A."/>
            <person name="Lee T."/>
            <person name="Kim K.W."/>
            <person name="Sheng Z."/>
            <person name="An Y."/>
            <person name="Searle S."/>
            <person name="Herrero J."/>
            <person name="Groenen M.A."/>
            <person name="Crooijmans R.P."/>
            <person name="Faraut T."/>
            <person name="Cai Q."/>
            <person name="Webster R.G."/>
            <person name="Aldridge J.R."/>
            <person name="Warren W.C."/>
            <person name="Bartschat S."/>
            <person name="Kehr S."/>
            <person name="Marz M."/>
            <person name="Stadler P.F."/>
            <person name="Smith J."/>
            <person name="Kraus R.H."/>
            <person name="Zhao Y."/>
            <person name="Ren L."/>
            <person name="Fei J."/>
            <person name="Morisson M."/>
            <person name="Kaiser P."/>
            <person name="Griffin D.K."/>
            <person name="Rao M."/>
            <person name="Pitel F."/>
            <person name="Wang J."/>
            <person name="Li N."/>
        </authorList>
    </citation>
    <scope>NUCLEOTIDE SEQUENCE [LARGE SCALE GENOMIC DNA]</scope>
</reference>
<dbReference type="EMBL" id="KB743537">
    <property type="protein sequence ID" value="EOA98177.1"/>
    <property type="molecule type" value="Genomic_DNA"/>
</dbReference>
<protein>
    <submittedName>
        <fullName evidence="2">Uncharacterized protein</fullName>
    </submittedName>
</protein>
<dbReference type="AlphaFoldDB" id="R0LD02"/>